<name>A0A5S4YUB2_9BRAD</name>
<evidence type="ECO:0000313" key="2">
    <source>
        <dbReference type="EMBL" id="TYO67264.1"/>
    </source>
</evidence>
<protein>
    <submittedName>
        <fullName evidence="2">Uncharacterized protein</fullName>
    </submittedName>
</protein>
<sequence length="200" mass="21655">MTVVFAWICAGVAAVATLGAAYFFDRSAEEGIERARHEAAAANERAAALERDATAARLQIAQAQARALEAQAELAKYKAPRSLSVTQRDELAKALAPFRKHMNVGVSSQDQEALDFAEQIAGAAIAAGWTIQRTVWDDHLRVSGVEIHAITEGITEEDRTAGLAVATSLQKSGFRVTQRDRQDIGNPTFHIYLIVGRKPT</sequence>
<keyword evidence="1" id="KW-0175">Coiled coil</keyword>
<evidence type="ECO:0000313" key="3">
    <source>
        <dbReference type="Proteomes" id="UP000324797"/>
    </source>
</evidence>
<dbReference type="Proteomes" id="UP000324797">
    <property type="component" value="Unassembled WGS sequence"/>
</dbReference>
<feature type="coiled-coil region" evidence="1">
    <location>
        <begin position="32"/>
        <end position="78"/>
    </location>
</feature>
<accession>A0A5S4YUB2</accession>
<organism evidence="2 3">
    <name type="scientific">Bradyrhizobium hipponense</name>
    <dbReference type="NCBI Taxonomy" id="2605638"/>
    <lineage>
        <taxon>Bacteria</taxon>
        <taxon>Pseudomonadati</taxon>
        <taxon>Pseudomonadota</taxon>
        <taxon>Alphaproteobacteria</taxon>
        <taxon>Hyphomicrobiales</taxon>
        <taxon>Nitrobacteraceae</taxon>
        <taxon>Bradyrhizobium</taxon>
    </lineage>
</organism>
<comment type="caution">
    <text evidence="2">The sequence shown here is derived from an EMBL/GenBank/DDBJ whole genome shotgun (WGS) entry which is preliminary data.</text>
</comment>
<proteinExistence type="predicted"/>
<dbReference type="AlphaFoldDB" id="A0A5S4YUB2"/>
<gene>
    <name evidence="2" type="ORF">FXV83_06510</name>
</gene>
<reference evidence="2 3" key="1">
    <citation type="submission" date="2019-08" db="EMBL/GenBank/DDBJ databases">
        <title>Bradyrhizobium hipponensis sp. nov., a rhizobium isolated from a Lupinus angustifolius root nodule in Tunisia.</title>
        <authorList>
            <person name="Off K."/>
            <person name="Rejili M."/>
            <person name="Mars M."/>
            <person name="Brachmann A."/>
            <person name="Marin M."/>
        </authorList>
    </citation>
    <scope>NUCLEOTIDE SEQUENCE [LARGE SCALE GENOMIC DNA]</scope>
    <source>
        <strain evidence="3">aSej3</strain>
    </source>
</reference>
<evidence type="ECO:0000256" key="1">
    <source>
        <dbReference type="SAM" id="Coils"/>
    </source>
</evidence>
<dbReference type="RefSeq" id="WP_148738381.1">
    <property type="nucleotide sequence ID" value="NZ_VSTH01000019.1"/>
</dbReference>
<keyword evidence="3" id="KW-1185">Reference proteome</keyword>
<dbReference type="EMBL" id="VSTH01000019">
    <property type="protein sequence ID" value="TYO67264.1"/>
    <property type="molecule type" value="Genomic_DNA"/>
</dbReference>